<dbReference type="Proteomes" id="UP000759537">
    <property type="component" value="Unassembled WGS sequence"/>
</dbReference>
<keyword evidence="2" id="KW-1185">Reference proteome</keyword>
<gene>
    <name evidence="1" type="ORF">DFH94DRAFT_687113</name>
</gene>
<accession>A0A9P5JUR2</accession>
<sequence>MIVFYLSIFEGELPGCALTCEVMAIGMLVPTSIRTGIRHLSGEVAVVAGHAAPPGSSGRAEVMGCFAMGRDMVEPWAVRAATALFELSLVRGRRPARCCYSRRWCFVPLPSSVRSHVRHKDSLACNGFDVAMPALLSRYPHPPAARGVLGRSLVRGVAVPLWLKGLYFLQAKGELALIRFEVAEAHDVGLDSIIPQIFYCPLEGPPDHPFFCHYFEILIVPVVGGLYPKADEVCGHPFEGFGFSGRDLDGGAVQVQVEPNPIFEGMILYDVVCVDLYGVVRREAVDRSHGGGVCVGIGG</sequence>
<evidence type="ECO:0000313" key="2">
    <source>
        <dbReference type="Proteomes" id="UP000759537"/>
    </source>
</evidence>
<reference evidence="1" key="1">
    <citation type="submission" date="2019-10" db="EMBL/GenBank/DDBJ databases">
        <authorList>
            <consortium name="DOE Joint Genome Institute"/>
            <person name="Kuo A."/>
            <person name="Miyauchi S."/>
            <person name="Kiss E."/>
            <person name="Drula E."/>
            <person name="Kohler A."/>
            <person name="Sanchez-Garcia M."/>
            <person name="Andreopoulos B."/>
            <person name="Barry K.W."/>
            <person name="Bonito G."/>
            <person name="Buee M."/>
            <person name="Carver A."/>
            <person name="Chen C."/>
            <person name="Cichocki N."/>
            <person name="Clum A."/>
            <person name="Culley D."/>
            <person name="Crous P.W."/>
            <person name="Fauchery L."/>
            <person name="Girlanda M."/>
            <person name="Hayes R."/>
            <person name="Keri Z."/>
            <person name="LaButti K."/>
            <person name="Lipzen A."/>
            <person name="Lombard V."/>
            <person name="Magnuson J."/>
            <person name="Maillard F."/>
            <person name="Morin E."/>
            <person name="Murat C."/>
            <person name="Nolan M."/>
            <person name="Ohm R."/>
            <person name="Pangilinan J."/>
            <person name="Pereira M."/>
            <person name="Perotto S."/>
            <person name="Peter M."/>
            <person name="Riley R."/>
            <person name="Sitrit Y."/>
            <person name="Stielow B."/>
            <person name="Szollosi G."/>
            <person name="Zifcakova L."/>
            <person name="Stursova M."/>
            <person name="Spatafora J.W."/>
            <person name="Tedersoo L."/>
            <person name="Vaario L.-M."/>
            <person name="Yamada A."/>
            <person name="Yan M."/>
            <person name="Wang P."/>
            <person name="Xu J."/>
            <person name="Bruns T."/>
            <person name="Baldrian P."/>
            <person name="Vilgalys R."/>
            <person name="Henrissat B."/>
            <person name="Grigoriev I.V."/>
            <person name="Hibbett D."/>
            <person name="Nagy L.G."/>
            <person name="Martin F.M."/>
        </authorList>
    </citation>
    <scope>NUCLEOTIDE SEQUENCE</scope>
    <source>
        <strain evidence="1">Prilba</strain>
    </source>
</reference>
<name>A0A9P5JUR2_9AGAM</name>
<protein>
    <submittedName>
        <fullName evidence="1">Uncharacterized protein</fullName>
    </submittedName>
</protein>
<comment type="caution">
    <text evidence="1">The sequence shown here is derived from an EMBL/GenBank/DDBJ whole genome shotgun (WGS) entry which is preliminary data.</text>
</comment>
<organism evidence="1 2">
    <name type="scientific">Russula ochroleuca</name>
    <dbReference type="NCBI Taxonomy" id="152965"/>
    <lineage>
        <taxon>Eukaryota</taxon>
        <taxon>Fungi</taxon>
        <taxon>Dikarya</taxon>
        <taxon>Basidiomycota</taxon>
        <taxon>Agaricomycotina</taxon>
        <taxon>Agaricomycetes</taxon>
        <taxon>Russulales</taxon>
        <taxon>Russulaceae</taxon>
        <taxon>Russula</taxon>
    </lineage>
</organism>
<proteinExistence type="predicted"/>
<dbReference type="EMBL" id="WHVB01000141">
    <property type="protein sequence ID" value="KAF8460988.1"/>
    <property type="molecule type" value="Genomic_DNA"/>
</dbReference>
<dbReference type="AlphaFoldDB" id="A0A9P5JUR2"/>
<reference evidence="1" key="2">
    <citation type="journal article" date="2020" name="Nat. Commun.">
        <title>Large-scale genome sequencing of mycorrhizal fungi provides insights into the early evolution of symbiotic traits.</title>
        <authorList>
            <person name="Miyauchi S."/>
            <person name="Kiss E."/>
            <person name="Kuo A."/>
            <person name="Drula E."/>
            <person name="Kohler A."/>
            <person name="Sanchez-Garcia M."/>
            <person name="Morin E."/>
            <person name="Andreopoulos B."/>
            <person name="Barry K.W."/>
            <person name="Bonito G."/>
            <person name="Buee M."/>
            <person name="Carver A."/>
            <person name="Chen C."/>
            <person name="Cichocki N."/>
            <person name="Clum A."/>
            <person name="Culley D."/>
            <person name="Crous P.W."/>
            <person name="Fauchery L."/>
            <person name="Girlanda M."/>
            <person name="Hayes R.D."/>
            <person name="Keri Z."/>
            <person name="LaButti K."/>
            <person name="Lipzen A."/>
            <person name="Lombard V."/>
            <person name="Magnuson J."/>
            <person name="Maillard F."/>
            <person name="Murat C."/>
            <person name="Nolan M."/>
            <person name="Ohm R.A."/>
            <person name="Pangilinan J."/>
            <person name="Pereira M.F."/>
            <person name="Perotto S."/>
            <person name="Peter M."/>
            <person name="Pfister S."/>
            <person name="Riley R."/>
            <person name="Sitrit Y."/>
            <person name="Stielow J.B."/>
            <person name="Szollosi G."/>
            <person name="Zifcakova L."/>
            <person name="Stursova M."/>
            <person name="Spatafora J.W."/>
            <person name="Tedersoo L."/>
            <person name="Vaario L.M."/>
            <person name="Yamada A."/>
            <person name="Yan M."/>
            <person name="Wang P."/>
            <person name="Xu J."/>
            <person name="Bruns T."/>
            <person name="Baldrian P."/>
            <person name="Vilgalys R."/>
            <person name="Dunand C."/>
            <person name="Henrissat B."/>
            <person name="Grigoriev I.V."/>
            <person name="Hibbett D."/>
            <person name="Nagy L.G."/>
            <person name="Martin F.M."/>
        </authorList>
    </citation>
    <scope>NUCLEOTIDE SEQUENCE</scope>
    <source>
        <strain evidence="1">Prilba</strain>
    </source>
</reference>
<evidence type="ECO:0000313" key="1">
    <source>
        <dbReference type="EMBL" id="KAF8460988.1"/>
    </source>
</evidence>